<dbReference type="InterPro" id="IPR036388">
    <property type="entry name" value="WH-like_DNA-bd_sf"/>
</dbReference>
<dbReference type="PANTHER" id="PTHR47691:SF3">
    <property type="entry name" value="HTH-TYPE TRANSCRIPTIONAL REGULATOR RV0890C-RELATED"/>
    <property type="match status" value="1"/>
</dbReference>
<dbReference type="Proteomes" id="UP001057702">
    <property type="component" value="Unassembled WGS sequence"/>
</dbReference>
<feature type="domain" description="OmpR/PhoB-type" evidence="5">
    <location>
        <begin position="1"/>
        <end position="93"/>
    </location>
</feature>
<dbReference type="PROSITE" id="PS51755">
    <property type="entry name" value="OMPR_PHOB"/>
    <property type="match status" value="1"/>
</dbReference>
<evidence type="ECO:0000256" key="4">
    <source>
        <dbReference type="PROSITE-ProRule" id="PRU01091"/>
    </source>
</evidence>
<dbReference type="PRINTS" id="PR00364">
    <property type="entry name" value="DISEASERSIST"/>
</dbReference>
<evidence type="ECO:0000313" key="7">
    <source>
        <dbReference type="Proteomes" id="UP001057702"/>
    </source>
</evidence>
<dbReference type="InterPro" id="IPR016032">
    <property type="entry name" value="Sig_transdc_resp-reg_C-effctor"/>
</dbReference>
<comment type="similarity">
    <text evidence="1">Belongs to the AfsR/DnrI/RedD regulatory family.</text>
</comment>
<reference evidence="6" key="1">
    <citation type="submission" date="2022-06" db="EMBL/GenBank/DDBJ databases">
        <title>Draft genome sequence of Streptomyces sp. RB6PN25 isolated from peat swamp forest in Thailand.</title>
        <authorList>
            <person name="Duangmal K."/>
            <person name="Klaysubun C."/>
        </authorList>
    </citation>
    <scope>NUCLEOTIDE SEQUENCE</scope>
    <source>
        <strain evidence="6">RB6PN25</strain>
    </source>
</reference>
<keyword evidence="3 4" id="KW-0238">DNA-binding</keyword>
<dbReference type="Gene3D" id="1.10.10.10">
    <property type="entry name" value="Winged helix-like DNA-binding domain superfamily/Winged helix DNA-binding domain"/>
    <property type="match status" value="1"/>
</dbReference>
<dbReference type="Pfam" id="PF13401">
    <property type="entry name" value="AAA_22"/>
    <property type="match status" value="1"/>
</dbReference>
<dbReference type="Gene3D" id="1.25.40.10">
    <property type="entry name" value="Tetratricopeptide repeat domain"/>
    <property type="match status" value="2"/>
</dbReference>
<dbReference type="SUPFAM" id="SSF52540">
    <property type="entry name" value="P-loop containing nucleoside triphosphate hydrolases"/>
    <property type="match status" value="1"/>
</dbReference>
<dbReference type="SUPFAM" id="SSF46894">
    <property type="entry name" value="C-terminal effector domain of the bipartite response regulators"/>
    <property type="match status" value="1"/>
</dbReference>
<name>A0ABT1Q5Q0_9ACTN</name>
<dbReference type="InterPro" id="IPR001867">
    <property type="entry name" value="OmpR/PhoB-type_DNA-bd"/>
</dbReference>
<dbReference type="SMART" id="SM01043">
    <property type="entry name" value="BTAD"/>
    <property type="match status" value="1"/>
</dbReference>
<dbReference type="Pfam" id="PF25872">
    <property type="entry name" value="HTH_77"/>
    <property type="match status" value="1"/>
</dbReference>
<comment type="caution">
    <text evidence="6">The sequence shown here is derived from an EMBL/GenBank/DDBJ whole genome shotgun (WGS) entry which is preliminary data.</text>
</comment>
<evidence type="ECO:0000313" key="6">
    <source>
        <dbReference type="EMBL" id="MCQ4084698.1"/>
    </source>
</evidence>
<dbReference type="Pfam" id="PF03704">
    <property type="entry name" value="BTAD"/>
    <property type="match status" value="1"/>
</dbReference>
<evidence type="ECO:0000256" key="3">
    <source>
        <dbReference type="ARBA" id="ARBA00023125"/>
    </source>
</evidence>
<evidence type="ECO:0000256" key="1">
    <source>
        <dbReference type="ARBA" id="ARBA00005820"/>
    </source>
</evidence>
<dbReference type="SUPFAM" id="SSF48452">
    <property type="entry name" value="TPR-like"/>
    <property type="match status" value="2"/>
</dbReference>
<dbReference type="CDD" id="cd15831">
    <property type="entry name" value="BTAD"/>
    <property type="match status" value="1"/>
</dbReference>
<dbReference type="InterPro" id="IPR005158">
    <property type="entry name" value="BTAD"/>
</dbReference>
<dbReference type="RefSeq" id="WP_255923810.1">
    <property type="nucleotide sequence ID" value="NZ_JANFNG010000040.1"/>
</dbReference>
<dbReference type="InterPro" id="IPR058852">
    <property type="entry name" value="HTH_77"/>
</dbReference>
<organism evidence="6 7">
    <name type="scientific">Streptomyces humicola</name>
    <dbReference type="NCBI Taxonomy" id="2953240"/>
    <lineage>
        <taxon>Bacteria</taxon>
        <taxon>Bacillati</taxon>
        <taxon>Actinomycetota</taxon>
        <taxon>Actinomycetes</taxon>
        <taxon>Kitasatosporales</taxon>
        <taxon>Streptomycetaceae</taxon>
        <taxon>Streptomyces</taxon>
    </lineage>
</organism>
<dbReference type="InterPro" id="IPR011990">
    <property type="entry name" value="TPR-like_helical_dom_sf"/>
</dbReference>
<keyword evidence="2" id="KW-0902">Two-component regulatory system</keyword>
<dbReference type="Pfam" id="PF00486">
    <property type="entry name" value="Trans_reg_C"/>
    <property type="match status" value="1"/>
</dbReference>
<dbReference type="InterPro" id="IPR049945">
    <property type="entry name" value="AAA_22"/>
</dbReference>
<dbReference type="InterPro" id="IPR027417">
    <property type="entry name" value="P-loop_NTPase"/>
</dbReference>
<proteinExistence type="inferred from homology"/>
<gene>
    <name evidence="6" type="ORF">NGB36_30010</name>
</gene>
<sequence>MRGVRYCILGPTRAHRDDGTAVPLGGARLRALLAALALRPGRVLPAGTLIDEVWDGEPPADAAGALQALIARLRRALGREAIGSVDGGYRLQAATDDVDLYRFERLTADAARALADGDPAKAAGLLDDAHALWDGGAPLADLPDRAAHAGRAEVLHAKAVRLRLTADAALGNAERVLPELEALCAAHPLDEQLHALRIRTLRDAGRTAEALAAYEQIRAAIAEGLGADPGPELRALHAELLGPPAHTPAISKGVVGKRVVGKGNLRARLTSFVGREGDLAALRDDLAASRLVTLTGPGGSGKTRLSQEAADRYGQRWPDGAWLAELAPVADGRTVPEVVLSALRLRETAIHAGSADRALADAARHQDALATLTEYCSSRQLLLVLDNCEHLIGACAGLAERLLVHCPQVTVLATSREPLGVPGESVRPVDPLPEPTALRLLADRGASARPGFDPDDDPEACAEICRRLDGLPLALELAAARLRSLTPRQIADRLDDRFRLLTAGSRTLLPRQQTLRAVVDWSWELLEAGERTLLRRLSVFSGGCDLAAAEAVCGDAALDVRDVASLLGSLVDKSLVVADLAVEDGARYRMLETIAEYAAERLAEAGEERAVGARHIAYYREFARTADPKLRGREQLRWLERLEGEHDNIRAALHRAVDTRDEQEALQLVLSCSWFWSMRNYQSELSTWAREVAALGPDPFGDPPAPLLPLTAEPLDAPLPMPAEQLDEARRWLRLIQITATDNDLVRLSSTPDRARCEAMMAAYAPPLPQASSRAGILRPFASWIGGLFDEITRLLDELVDVCRAHGKVWELAFALQIRAKVLNDAAGRLAQSLDDARESRELFTRIGDRWGVAEALAAEAEAAIALGEFDQSAQCCREALAIARELGAHQQVPELTVRLGQALLNGGKSAEGERLIHVGIEDAERFGTVGSGARMMGRMLLILLFGRGGHLEEAHLQLDAMREELLPGTPGFVAGMLDAFGGWLAARAGDPMEGLLMARRCYDRLLGHPLSEAMAPRMGVVLMPLIIGVVAMSTTARGGGGPEAAAERARRGAVLLGAHHLLHPDSSSPMERQELEEAAGLLRPLLGDEAYEAAYAEGERLTAEEALAVAHDACR</sequence>
<dbReference type="PANTHER" id="PTHR47691">
    <property type="entry name" value="REGULATOR-RELATED"/>
    <property type="match status" value="1"/>
</dbReference>
<dbReference type="Gene3D" id="3.40.50.300">
    <property type="entry name" value="P-loop containing nucleotide triphosphate hydrolases"/>
    <property type="match status" value="1"/>
</dbReference>
<evidence type="ECO:0000259" key="5">
    <source>
        <dbReference type="PROSITE" id="PS51755"/>
    </source>
</evidence>
<keyword evidence="7" id="KW-1185">Reference proteome</keyword>
<evidence type="ECO:0000256" key="2">
    <source>
        <dbReference type="ARBA" id="ARBA00023012"/>
    </source>
</evidence>
<dbReference type="SMART" id="SM00862">
    <property type="entry name" value="Trans_reg_C"/>
    <property type="match status" value="1"/>
</dbReference>
<dbReference type="EMBL" id="JANFNG010000040">
    <property type="protein sequence ID" value="MCQ4084698.1"/>
    <property type="molecule type" value="Genomic_DNA"/>
</dbReference>
<accession>A0ABT1Q5Q0</accession>
<feature type="DNA-binding region" description="OmpR/PhoB-type" evidence="4">
    <location>
        <begin position="1"/>
        <end position="93"/>
    </location>
</feature>
<protein>
    <submittedName>
        <fullName evidence="6">Winged helix-turn-helix domain-containing protein</fullName>
    </submittedName>
</protein>